<keyword evidence="7" id="KW-0539">Nucleus</keyword>
<dbReference type="Pfam" id="PF24666">
    <property type="entry name" value="zf-C2H2_fungi_2"/>
    <property type="match status" value="1"/>
</dbReference>
<dbReference type="InterPro" id="IPR036236">
    <property type="entry name" value="Znf_C2H2_sf"/>
</dbReference>
<dbReference type="PROSITE" id="PS00028">
    <property type="entry name" value="ZINC_FINGER_C2H2_1"/>
    <property type="match status" value="3"/>
</dbReference>
<dbReference type="SMART" id="SM00355">
    <property type="entry name" value="ZnF_C2H2"/>
    <property type="match status" value="5"/>
</dbReference>
<evidence type="ECO:0000256" key="9">
    <source>
        <dbReference type="SAM" id="MobiDB-lite"/>
    </source>
</evidence>
<keyword evidence="4" id="KW-0862">Zinc</keyword>
<reference evidence="11 12" key="1">
    <citation type="submission" date="2019-09" db="EMBL/GenBank/DDBJ databases">
        <title>The hologenome of the rock-dwelling lichen Lasallia pustulata.</title>
        <authorList>
            <person name="Greshake Tzovaras B."/>
            <person name="Segers F."/>
            <person name="Bicker A."/>
            <person name="Dal Grande F."/>
            <person name="Otte J."/>
            <person name="Hankeln T."/>
            <person name="Schmitt I."/>
            <person name="Ebersberger I."/>
        </authorList>
    </citation>
    <scope>NUCLEOTIDE SEQUENCE [LARGE SCALE GENOMIC DNA]</scope>
    <source>
        <strain evidence="11">A1-1</strain>
    </source>
</reference>
<feature type="domain" description="C2H2-type" evidence="10">
    <location>
        <begin position="62"/>
        <end position="90"/>
    </location>
</feature>
<protein>
    <recommendedName>
        <fullName evidence="10">C2H2-type domain-containing protein</fullName>
    </recommendedName>
</protein>
<feature type="compositionally biased region" description="Polar residues" evidence="9">
    <location>
        <begin position="237"/>
        <end position="248"/>
    </location>
</feature>
<evidence type="ECO:0000313" key="12">
    <source>
        <dbReference type="Proteomes" id="UP000324767"/>
    </source>
</evidence>
<proteinExistence type="predicted"/>
<keyword evidence="5" id="KW-0805">Transcription regulation</keyword>
<evidence type="ECO:0000256" key="8">
    <source>
        <dbReference type="PROSITE-ProRule" id="PRU00042"/>
    </source>
</evidence>
<dbReference type="PANTHER" id="PTHR46179:SF13">
    <property type="entry name" value="C2H2-TYPE DOMAIN-CONTAINING PROTEIN"/>
    <property type="match status" value="1"/>
</dbReference>
<feature type="compositionally biased region" description="Low complexity" evidence="9">
    <location>
        <begin position="280"/>
        <end position="291"/>
    </location>
</feature>
<keyword evidence="2" id="KW-0479">Metal-binding</keyword>
<feature type="domain" description="C2H2-type" evidence="10">
    <location>
        <begin position="349"/>
        <end position="380"/>
    </location>
</feature>
<evidence type="ECO:0000259" key="10">
    <source>
        <dbReference type="PROSITE" id="PS50157"/>
    </source>
</evidence>
<feature type="region of interest" description="Disordered" evidence="9">
    <location>
        <begin position="141"/>
        <end position="163"/>
    </location>
</feature>
<dbReference type="Gene3D" id="3.30.160.60">
    <property type="entry name" value="Classic Zinc Finger"/>
    <property type="match status" value="2"/>
</dbReference>
<dbReference type="Proteomes" id="UP000324767">
    <property type="component" value="Unassembled WGS sequence"/>
</dbReference>
<feature type="compositionally biased region" description="Polar residues" evidence="9">
    <location>
        <begin position="218"/>
        <end position="230"/>
    </location>
</feature>
<evidence type="ECO:0000256" key="6">
    <source>
        <dbReference type="ARBA" id="ARBA00023163"/>
    </source>
</evidence>
<evidence type="ECO:0000313" key="11">
    <source>
        <dbReference type="EMBL" id="KAA6410631.1"/>
    </source>
</evidence>
<dbReference type="Pfam" id="PF00096">
    <property type="entry name" value="zf-C2H2"/>
    <property type="match status" value="1"/>
</dbReference>
<dbReference type="SUPFAM" id="SSF57667">
    <property type="entry name" value="beta-beta-alpha zinc fingers"/>
    <property type="match status" value="1"/>
</dbReference>
<dbReference type="PANTHER" id="PTHR46179">
    <property type="entry name" value="ZINC FINGER PROTEIN"/>
    <property type="match status" value="1"/>
</dbReference>
<name>A0A5M8PMA9_9LECA</name>
<dbReference type="EMBL" id="VXIT01000009">
    <property type="protein sequence ID" value="KAA6410631.1"/>
    <property type="molecule type" value="Genomic_DNA"/>
</dbReference>
<feature type="region of interest" description="Disordered" evidence="9">
    <location>
        <begin position="211"/>
        <end position="297"/>
    </location>
</feature>
<organism evidence="11 12">
    <name type="scientific">Lasallia pustulata</name>
    <dbReference type="NCBI Taxonomy" id="136370"/>
    <lineage>
        <taxon>Eukaryota</taxon>
        <taxon>Fungi</taxon>
        <taxon>Dikarya</taxon>
        <taxon>Ascomycota</taxon>
        <taxon>Pezizomycotina</taxon>
        <taxon>Lecanoromycetes</taxon>
        <taxon>OSLEUM clade</taxon>
        <taxon>Umbilicariomycetidae</taxon>
        <taxon>Umbilicariales</taxon>
        <taxon>Umbilicariaceae</taxon>
        <taxon>Lasallia</taxon>
    </lineage>
</organism>
<evidence type="ECO:0000256" key="3">
    <source>
        <dbReference type="ARBA" id="ARBA00022771"/>
    </source>
</evidence>
<dbReference type="GO" id="GO:0006357">
    <property type="term" value="P:regulation of transcription by RNA polymerase II"/>
    <property type="evidence" value="ECO:0007669"/>
    <property type="project" value="TreeGrafter"/>
</dbReference>
<keyword evidence="6" id="KW-0804">Transcription</keyword>
<comment type="caution">
    <text evidence="11">The sequence shown here is derived from an EMBL/GenBank/DDBJ whole genome shotgun (WGS) entry which is preliminary data.</text>
</comment>
<evidence type="ECO:0000256" key="2">
    <source>
        <dbReference type="ARBA" id="ARBA00022723"/>
    </source>
</evidence>
<evidence type="ECO:0000256" key="5">
    <source>
        <dbReference type="ARBA" id="ARBA00023015"/>
    </source>
</evidence>
<dbReference type="GO" id="GO:0008270">
    <property type="term" value="F:zinc ion binding"/>
    <property type="evidence" value="ECO:0007669"/>
    <property type="project" value="UniProtKB-KW"/>
</dbReference>
<dbReference type="InterPro" id="IPR013087">
    <property type="entry name" value="Znf_C2H2_type"/>
</dbReference>
<evidence type="ECO:0000256" key="4">
    <source>
        <dbReference type="ARBA" id="ARBA00022833"/>
    </source>
</evidence>
<sequence length="446" mass="48648">MSASTQSNPFSCTYEGCLGRFQTKGQLKHHKITRHDYCITCDLGFKDDAAFLVHKVGSEKHITCPVCSEDFRSTDGRDRHVRQAHAADQNLRCIGCSEVFKRAGGLMDHLERDRCPQIKSADFEKHRAIKEIFMAQIASQVTERPGSVTATSDDGDSGEEAGGVSVKMSSLLDNLEDDNSVDYPTLHPASAVPLGSRTVSATTLHASAWPELGASRSGGWNTATGTLNKNTARETPTENTAKGTPTENTAKRTPTENTAMRTADADVSEPVQDTDTQQESTTAWGGSSSATLFPDAPKTPVTLNWTTSILDPSNSLNTRNEPKIVLESTMDPNSPRFNPHQFRNAIGMFKCPYPRCSKSFPNPKTFTAHLQSPAHKTTDHRCPACLKIFKSPTALTQHMEAPTNRCNIKETANFGQAISLVSGGYLSVEGKHADGTVKFETEEPQW</sequence>
<evidence type="ECO:0000256" key="7">
    <source>
        <dbReference type="ARBA" id="ARBA00023242"/>
    </source>
</evidence>
<dbReference type="AlphaFoldDB" id="A0A5M8PMA9"/>
<dbReference type="OrthoDB" id="8117402at2759"/>
<accession>A0A5M8PMA9</accession>
<comment type="subcellular location">
    <subcellularLocation>
        <location evidence="1">Nucleus</location>
    </subcellularLocation>
</comment>
<dbReference type="Pfam" id="PF12874">
    <property type="entry name" value="zf-met"/>
    <property type="match status" value="1"/>
</dbReference>
<dbReference type="GO" id="GO:0005634">
    <property type="term" value="C:nucleus"/>
    <property type="evidence" value="ECO:0007669"/>
    <property type="project" value="UniProtKB-SubCell"/>
</dbReference>
<dbReference type="InterPro" id="IPR051061">
    <property type="entry name" value="Zinc_finger_trans_reg"/>
</dbReference>
<evidence type="ECO:0000256" key="1">
    <source>
        <dbReference type="ARBA" id="ARBA00004123"/>
    </source>
</evidence>
<dbReference type="PROSITE" id="PS50157">
    <property type="entry name" value="ZINC_FINGER_C2H2_2"/>
    <property type="match status" value="2"/>
</dbReference>
<keyword evidence="3 8" id="KW-0863">Zinc-finger</keyword>
<gene>
    <name evidence="11" type="ORF">FRX48_06054</name>
</gene>